<proteinExistence type="predicted"/>
<sequence length="197" mass="21956">MMFLNIKSTTDSIKEYMMKPSCILTVLLLVPFTAVAGPELTMTKAQFERAQKQKIYRFDGYPTKNTFNGKTAKLNMKDHYARTFRTRLREVLAENRPNAAGKYSTFGFGCGTSGCIEAGAIDNTTGTPIQLGDLLLGCGDIDEDGDFRSDPKSNLVIASGCLEGHLQDKDGSEQFGHHYFLLDKGKFKHLRSVRVKR</sequence>
<reference evidence="1" key="1">
    <citation type="submission" date="2009-07" db="EMBL/GenBank/DDBJ databases">
        <authorList>
            <person name="Weinstock G."/>
            <person name="Sodergren E."/>
            <person name="Clifton S."/>
            <person name="Fulton L."/>
            <person name="Fulton B."/>
            <person name="Courtney L."/>
            <person name="Fronick C."/>
            <person name="Harrison M."/>
            <person name="Strong C."/>
            <person name="Farmer C."/>
            <person name="Delahaunty K."/>
            <person name="Markovic C."/>
            <person name="Hall O."/>
            <person name="Minx P."/>
            <person name="Tomlinson C."/>
            <person name="Mitreva M."/>
            <person name="Nelson J."/>
            <person name="Hou S."/>
            <person name="Wollam A."/>
            <person name="Pepin K.H."/>
            <person name="Johnson M."/>
            <person name="Bhonagiri V."/>
            <person name="Nash W.E."/>
            <person name="Warren W."/>
            <person name="Chinwalla A."/>
            <person name="Mardis E.R."/>
            <person name="Wilson R.K."/>
        </authorList>
    </citation>
    <scope>NUCLEOTIDE SEQUENCE [LARGE SCALE GENOMIC DNA]</scope>
    <source>
        <strain evidence="1">ATCC 29256</strain>
    </source>
</reference>
<keyword evidence="2" id="KW-1185">Reference proteome</keyword>
<accession>C6M8P3</accession>
<organism evidence="1 2">
    <name type="scientific">Neisseria sicca ATCC 29256</name>
    <dbReference type="NCBI Taxonomy" id="547045"/>
    <lineage>
        <taxon>Bacteria</taxon>
        <taxon>Pseudomonadati</taxon>
        <taxon>Pseudomonadota</taxon>
        <taxon>Betaproteobacteria</taxon>
        <taxon>Neisseriales</taxon>
        <taxon>Neisseriaceae</taxon>
        <taxon>Neisseria</taxon>
    </lineage>
</organism>
<evidence type="ECO:0000313" key="1">
    <source>
        <dbReference type="EMBL" id="EET43334.1"/>
    </source>
</evidence>
<gene>
    <name evidence="1" type="ORF">NEISICOT_02916</name>
</gene>
<dbReference type="EMBL" id="ACKO02000022">
    <property type="protein sequence ID" value="EET43334.1"/>
    <property type="molecule type" value="Genomic_DNA"/>
</dbReference>
<protein>
    <submittedName>
        <fullName evidence="1">Uncharacterized protein</fullName>
    </submittedName>
</protein>
<name>C6M8P3_NEISI</name>
<dbReference type="eggNOG" id="ENOG5033AS0">
    <property type="taxonomic scope" value="Bacteria"/>
</dbReference>
<comment type="caution">
    <text evidence="1">The sequence shown here is derived from an EMBL/GenBank/DDBJ whole genome shotgun (WGS) entry which is preliminary data.</text>
</comment>
<dbReference type="AlphaFoldDB" id="C6M8P3"/>
<evidence type="ECO:0000313" key="2">
    <source>
        <dbReference type="Proteomes" id="UP000005365"/>
    </source>
</evidence>
<dbReference type="Proteomes" id="UP000005365">
    <property type="component" value="Unassembled WGS sequence"/>
</dbReference>